<organism evidence="2">
    <name type="scientific">Manihot esculenta</name>
    <name type="common">Cassava</name>
    <name type="synonym">Jatropha manihot</name>
    <dbReference type="NCBI Taxonomy" id="3983"/>
    <lineage>
        <taxon>Eukaryota</taxon>
        <taxon>Viridiplantae</taxon>
        <taxon>Streptophyta</taxon>
        <taxon>Embryophyta</taxon>
        <taxon>Tracheophyta</taxon>
        <taxon>Spermatophyta</taxon>
        <taxon>Magnoliopsida</taxon>
        <taxon>eudicotyledons</taxon>
        <taxon>Gunneridae</taxon>
        <taxon>Pentapetalae</taxon>
        <taxon>rosids</taxon>
        <taxon>fabids</taxon>
        <taxon>Malpighiales</taxon>
        <taxon>Euphorbiaceae</taxon>
        <taxon>Crotonoideae</taxon>
        <taxon>Manihoteae</taxon>
        <taxon>Manihot</taxon>
    </lineage>
</organism>
<gene>
    <name evidence="2" type="ORF">MANES_18G033800</name>
</gene>
<dbReference type="GO" id="GO:1901371">
    <property type="term" value="P:regulation of leaf morphogenesis"/>
    <property type="evidence" value="ECO:0000318"/>
    <property type="project" value="GO_Central"/>
</dbReference>
<feature type="compositionally biased region" description="Basic and acidic residues" evidence="1">
    <location>
        <begin position="49"/>
        <end position="59"/>
    </location>
</feature>
<sequence>MYCYLPRKNTPCIAATELLSHGITSTEGRQLKLQQKSVMSTRNFNFYRRNLDGDSDDFRPTNPGHSPGAGHSNGPSSKP</sequence>
<evidence type="ECO:0000256" key="1">
    <source>
        <dbReference type="SAM" id="MobiDB-lite"/>
    </source>
</evidence>
<feature type="region of interest" description="Disordered" evidence="1">
    <location>
        <begin position="49"/>
        <end position="79"/>
    </location>
</feature>
<name>A0A2C9U1S7_MANES</name>
<dbReference type="GO" id="GO:0005576">
    <property type="term" value="C:extracellular region"/>
    <property type="evidence" value="ECO:0000318"/>
    <property type="project" value="GO_Central"/>
</dbReference>
<reference evidence="2" key="1">
    <citation type="submission" date="2016-02" db="EMBL/GenBank/DDBJ databases">
        <title>WGS assembly of Manihot esculenta.</title>
        <authorList>
            <person name="Bredeson J.V."/>
            <person name="Prochnik S.E."/>
            <person name="Lyons J.B."/>
            <person name="Schmutz J."/>
            <person name="Grimwood J."/>
            <person name="Vrebalov J."/>
            <person name="Bart R.S."/>
            <person name="Amuge T."/>
            <person name="Ferguson M.E."/>
            <person name="Green R."/>
            <person name="Putnam N."/>
            <person name="Stites J."/>
            <person name="Rounsley S."/>
            <person name="Rokhsar D.S."/>
        </authorList>
    </citation>
    <scope>NUCLEOTIDE SEQUENCE [LARGE SCALE GENOMIC DNA]</scope>
    <source>
        <tissue evidence="2">Leaf</tissue>
    </source>
</reference>
<dbReference type="GO" id="GO:2000280">
    <property type="term" value="P:regulation of root development"/>
    <property type="evidence" value="ECO:0000318"/>
    <property type="project" value="GO_Central"/>
</dbReference>
<evidence type="ECO:0000313" key="2">
    <source>
        <dbReference type="EMBL" id="OAY22883.1"/>
    </source>
</evidence>
<dbReference type="EMBL" id="CM004404">
    <property type="protein sequence ID" value="OAY22883.1"/>
    <property type="molecule type" value="Genomic_DNA"/>
</dbReference>
<dbReference type="GO" id="GO:1902025">
    <property type="term" value="P:nitrate import"/>
    <property type="evidence" value="ECO:0000318"/>
    <property type="project" value="GO_Central"/>
</dbReference>
<protein>
    <submittedName>
        <fullName evidence="2">Uncharacterized protein</fullName>
    </submittedName>
</protein>
<dbReference type="GO" id="GO:0005179">
    <property type="term" value="F:hormone activity"/>
    <property type="evidence" value="ECO:0000318"/>
    <property type="project" value="GO_Central"/>
</dbReference>
<proteinExistence type="predicted"/>
<accession>A0A2C9U1S7</accession>
<dbReference type="AlphaFoldDB" id="A0A2C9U1S7"/>